<dbReference type="InterPro" id="IPR032083">
    <property type="entry name" value="DUF4811"/>
</dbReference>
<dbReference type="Pfam" id="PF16069">
    <property type="entry name" value="DUF4811"/>
    <property type="match status" value="1"/>
</dbReference>
<dbReference type="RefSeq" id="WP_176942516.1">
    <property type="nucleotide sequence ID" value="NZ_JABZEC010000003.1"/>
</dbReference>
<organism evidence="2 3">
    <name type="scientific">Bombilactobacillus apium</name>
    <dbReference type="NCBI Taxonomy" id="2675299"/>
    <lineage>
        <taxon>Bacteria</taxon>
        <taxon>Bacillati</taxon>
        <taxon>Bacillota</taxon>
        <taxon>Bacilli</taxon>
        <taxon>Lactobacillales</taxon>
        <taxon>Lactobacillaceae</taxon>
        <taxon>Bombilactobacillus</taxon>
    </lineage>
</organism>
<keyword evidence="1" id="KW-1133">Transmembrane helix</keyword>
<comment type="caution">
    <text evidence="2">The sequence shown here is derived from an EMBL/GenBank/DDBJ whole genome shotgun (WGS) entry which is preliminary data.</text>
</comment>
<protein>
    <submittedName>
        <fullName evidence="2">DUF4811 domain-containing protein</fullName>
    </submittedName>
</protein>
<evidence type="ECO:0000313" key="2">
    <source>
        <dbReference type="EMBL" id="NVY96353.1"/>
    </source>
</evidence>
<dbReference type="EMBL" id="JABZEC010000003">
    <property type="protein sequence ID" value="NVY96353.1"/>
    <property type="molecule type" value="Genomic_DNA"/>
</dbReference>
<evidence type="ECO:0000313" key="3">
    <source>
        <dbReference type="Proteomes" id="UP000563523"/>
    </source>
</evidence>
<name>A0A850R096_9LACO</name>
<keyword evidence="1" id="KW-0472">Membrane</keyword>
<reference evidence="2 3" key="1">
    <citation type="submission" date="2020-06" db="EMBL/GenBank/DDBJ databases">
        <authorList>
            <person name="Kang J."/>
        </authorList>
    </citation>
    <scope>NUCLEOTIDE SEQUENCE [LARGE SCALE GENOMIC DNA]</scope>
    <source>
        <strain evidence="2 3">DCY120</strain>
    </source>
</reference>
<accession>A0A850R096</accession>
<evidence type="ECO:0000256" key="1">
    <source>
        <dbReference type="SAM" id="Phobius"/>
    </source>
</evidence>
<keyword evidence="3" id="KW-1185">Reference proteome</keyword>
<keyword evidence="1" id="KW-0812">Transmembrane</keyword>
<dbReference type="AlphaFoldDB" id="A0A850R096"/>
<feature type="transmembrane region" description="Helical" evidence="1">
    <location>
        <begin position="27"/>
        <end position="46"/>
    </location>
</feature>
<sequence length="195" mass="22105">MILVFLVIFTLCAYLGGVYISNRKLANSLRALFSFLLFLTIVAMIGNDTQHWGMRSQTEVRTTNLLSSVAKPQEPSFLLYKNLGTTTKDQIYLYRTDTRPKKIQHTLPKKTTNQVRVTTGTPRLVTKTQRWTYQGTGWGWLFSVAGNEGQRIKTQNTFYVGSQWQVLTPQKLKQLAKMAQAKAQVRAKAQAAAQN</sequence>
<gene>
    <name evidence="2" type="ORF">HU830_04090</name>
</gene>
<proteinExistence type="predicted"/>
<dbReference type="Proteomes" id="UP000563523">
    <property type="component" value="Unassembled WGS sequence"/>
</dbReference>